<dbReference type="KEGG" id="ola:101165669"/>
<dbReference type="InParanoid" id="A0A3B3HM17"/>
<dbReference type="AlphaFoldDB" id="A0A3B3HM17"/>
<protein>
    <recommendedName>
        <fullName evidence="3">Rapunzel 4</fullName>
    </recommendedName>
</protein>
<gene>
    <name evidence="1" type="primary">LOC101165669</name>
</gene>
<dbReference type="Ensembl" id="ENSORLT00000027173.1">
    <property type="protein sequence ID" value="ENSORLP00000032759.1"/>
    <property type="gene ID" value="ENSORLG00000026443.1"/>
</dbReference>
<proteinExistence type="predicted"/>
<dbReference type="InterPro" id="IPR039051">
    <property type="entry name" value="SE-CTX-like"/>
</dbReference>
<dbReference type="GeneID" id="101165669"/>
<name>A0A3B3HM17_ORYLA</name>
<reference evidence="1" key="3">
    <citation type="submission" date="2025-09" db="UniProtKB">
        <authorList>
            <consortium name="Ensembl"/>
        </authorList>
    </citation>
    <scope>IDENTIFICATION</scope>
    <source>
        <strain evidence="1">Hd-rR</strain>
    </source>
</reference>
<dbReference type="GeneTree" id="ENSGT00390000008158"/>
<dbReference type="PANTHER" id="PTHR40472:SF9">
    <property type="entry name" value="RAPUNZEL 4"/>
    <property type="match status" value="1"/>
</dbReference>
<reference evidence="1 2" key="1">
    <citation type="journal article" date="2007" name="Nature">
        <title>The medaka draft genome and insights into vertebrate genome evolution.</title>
        <authorList>
            <person name="Kasahara M."/>
            <person name="Naruse K."/>
            <person name="Sasaki S."/>
            <person name="Nakatani Y."/>
            <person name="Qu W."/>
            <person name="Ahsan B."/>
            <person name="Yamada T."/>
            <person name="Nagayasu Y."/>
            <person name="Doi K."/>
            <person name="Kasai Y."/>
            <person name="Jindo T."/>
            <person name="Kobayashi D."/>
            <person name="Shimada A."/>
            <person name="Toyoda A."/>
            <person name="Kuroki Y."/>
            <person name="Fujiyama A."/>
            <person name="Sasaki T."/>
            <person name="Shimizu A."/>
            <person name="Asakawa S."/>
            <person name="Shimizu N."/>
            <person name="Hashimoto S."/>
            <person name="Yang J."/>
            <person name="Lee Y."/>
            <person name="Matsushima K."/>
            <person name="Sugano S."/>
            <person name="Sakaizumi M."/>
            <person name="Narita T."/>
            <person name="Ohishi K."/>
            <person name="Haga S."/>
            <person name="Ohta F."/>
            <person name="Nomoto H."/>
            <person name="Nogata K."/>
            <person name="Morishita T."/>
            <person name="Endo T."/>
            <person name="Shin-I T."/>
            <person name="Takeda H."/>
            <person name="Morishita S."/>
            <person name="Kohara Y."/>
        </authorList>
    </citation>
    <scope>NUCLEOTIDE SEQUENCE [LARGE SCALE GENOMIC DNA]</scope>
    <source>
        <strain evidence="1 2">Hd-rR</strain>
    </source>
</reference>
<dbReference type="Proteomes" id="UP000001038">
    <property type="component" value="Chromosome 16"/>
</dbReference>
<dbReference type="RefSeq" id="XP_004078563.1">
    <property type="nucleotide sequence ID" value="XM_004078515.4"/>
</dbReference>
<dbReference type="Bgee" id="ENSORLG00000026443">
    <property type="expression patterns" value="Expressed in mesonephros and 1 other cell type or tissue"/>
</dbReference>
<dbReference type="PANTHER" id="PTHR40472">
    <property type="entry name" value="RICIN B-TYPE LECTIN DOMAIN-CONTAINING PROTEIN"/>
    <property type="match status" value="1"/>
</dbReference>
<evidence type="ECO:0000313" key="2">
    <source>
        <dbReference type="Proteomes" id="UP000001038"/>
    </source>
</evidence>
<keyword evidence="2" id="KW-1185">Reference proteome</keyword>
<sequence>MAELNKILSDAKNAVETVMDIFEKGSDIVKLFNGELLPIFSGAVQMVKDLLNGVESTVADEVKGQFDRFSKHLDVISDDVKRINEEIKKSMLDLGFTSKEENIRHQFRMYMEFVIAKPEFREVKKEQFLIQFSSSEGEKNLNLLYSLLVGDYNGKPLLETILTYEENSRRSVEEYCARLINLLCIGIIALVGHAAVSGNGEEEKLLKEWGEKTTTVQKRMSAAVEECIASFPSQAKSDCERLVMQNGDSSPQQLADTLIEMLKKKYDWVSWSVRVYILNEGFFEKTTSEEIKGQHSFQVTGTKENTKIWVSYSDSPEPLDKNLIQQLIQSQKKVAENLFEKLPGGCMVHTVKNGKDVACSTSFSDEQHYWEKHKNLHVCVHSA</sequence>
<evidence type="ECO:0000313" key="1">
    <source>
        <dbReference type="Ensembl" id="ENSORLP00000032759.1"/>
    </source>
</evidence>
<evidence type="ECO:0008006" key="3">
    <source>
        <dbReference type="Google" id="ProtNLM"/>
    </source>
</evidence>
<dbReference type="OrthoDB" id="9939466at2759"/>
<organism evidence="1 2">
    <name type="scientific">Oryzias latipes</name>
    <name type="common">Japanese rice fish</name>
    <name type="synonym">Japanese killifish</name>
    <dbReference type="NCBI Taxonomy" id="8090"/>
    <lineage>
        <taxon>Eukaryota</taxon>
        <taxon>Metazoa</taxon>
        <taxon>Chordata</taxon>
        <taxon>Craniata</taxon>
        <taxon>Vertebrata</taxon>
        <taxon>Euteleostomi</taxon>
        <taxon>Actinopterygii</taxon>
        <taxon>Neopterygii</taxon>
        <taxon>Teleostei</taxon>
        <taxon>Neoteleostei</taxon>
        <taxon>Acanthomorphata</taxon>
        <taxon>Ovalentaria</taxon>
        <taxon>Atherinomorphae</taxon>
        <taxon>Beloniformes</taxon>
        <taxon>Adrianichthyidae</taxon>
        <taxon>Oryziinae</taxon>
        <taxon>Oryzias</taxon>
    </lineage>
</organism>
<accession>A0A3B3HM17</accession>
<reference evidence="1" key="2">
    <citation type="submission" date="2025-08" db="UniProtKB">
        <authorList>
            <consortium name="Ensembl"/>
        </authorList>
    </citation>
    <scope>IDENTIFICATION</scope>
    <source>
        <strain evidence="1">Hd-rR</strain>
    </source>
</reference>